<evidence type="ECO:0000313" key="3">
    <source>
        <dbReference type="EMBL" id="KAJ3050488.1"/>
    </source>
</evidence>
<keyword evidence="4" id="KW-1185">Reference proteome</keyword>
<protein>
    <submittedName>
        <fullName evidence="3">Guanine nucleotide-binding protein subunit alpha</fullName>
    </submittedName>
</protein>
<gene>
    <name evidence="3" type="primary">GPA1_4</name>
    <name evidence="3" type="ORF">HK097_008551</name>
</gene>
<dbReference type="SUPFAM" id="SSF47895">
    <property type="entry name" value="Transducin (alpha subunit), insertion domain"/>
    <property type="match status" value="1"/>
</dbReference>
<dbReference type="Proteomes" id="UP001212841">
    <property type="component" value="Unassembled WGS sequence"/>
</dbReference>
<feature type="region of interest" description="Disordered" evidence="1">
    <location>
        <begin position="31"/>
        <end position="140"/>
    </location>
</feature>
<reference evidence="3" key="1">
    <citation type="submission" date="2020-05" db="EMBL/GenBank/DDBJ databases">
        <title>Phylogenomic resolution of chytrid fungi.</title>
        <authorList>
            <person name="Stajich J.E."/>
            <person name="Amses K."/>
            <person name="Simmons R."/>
            <person name="Seto K."/>
            <person name="Myers J."/>
            <person name="Bonds A."/>
            <person name="Quandt C.A."/>
            <person name="Barry K."/>
            <person name="Liu P."/>
            <person name="Grigoriev I."/>
            <person name="Longcore J.E."/>
            <person name="James T.Y."/>
        </authorList>
    </citation>
    <scope>NUCLEOTIDE SEQUENCE</scope>
    <source>
        <strain evidence="3">JEL0318</strain>
    </source>
</reference>
<feature type="compositionally biased region" description="Pro residues" evidence="1">
    <location>
        <begin position="110"/>
        <end position="120"/>
    </location>
</feature>
<dbReference type="InterPro" id="IPR013087">
    <property type="entry name" value="Znf_C2H2_type"/>
</dbReference>
<evidence type="ECO:0000313" key="4">
    <source>
        <dbReference type="Proteomes" id="UP001212841"/>
    </source>
</evidence>
<dbReference type="PROSITE" id="PS00028">
    <property type="entry name" value="ZINC_FINGER_C2H2_1"/>
    <property type="match status" value="1"/>
</dbReference>
<name>A0AAD5SI77_9FUNG</name>
<feature type="compositionally biased region" description="Basic and acidic residues" evidence="1">
    <location>
        <begin position="39"/>
        <end position="53"/>
    </location>
</feature>
<evidence type="ECO:0000256" key="1">
    <source>
        <dbReference type="SAM" id="MobiDB-lite"/>
    </source>
</evidence>
<organism evidence="3 4">
    <name type="scientific">Rhizophlyctis rosea</name>
    <dbReference type="NCBI Taxonomy" id="64517"/>
    <lineage>
        <taxon>Eukaryota</taxon>
        <taxon>Fungi</taxon>
        <taxon>Fungi incertae sedis</taxon>
        <taxon>Chytridiomycota</taxon>
        <taxon>Chytridiomycota incertae sedis</taxon>
        <taxon>Chytridiomycetes</taxon>
        <taxon>Rhizophlyctidales</taxon>
        <taxon>Rhizophlyctidaceae</taxon>
        <taxon>Rhizophlyctis</taxon>
    </lineage>
</organism>
<evidence type="ECO:0000259" key="2">
    <source>
        <dbReference type="PROSITE" id="PS00028"/>
    </source>
</evidence>
<feature type="domain" description="C2H2-type" evidence="2">
    <location>
        <begin position="7"/>
        <end position="29"/>
    </location>
</feature>
<sequence>MEELYKCSECSTVIGSLDYIQNHIRDARHYLPPQPVPLYRDHDDTPSESASERRKFRQLTGRKIGRKGHKSAGQAHPTPINPTPVNPTPPPSAPPSQPPSTPSSATPSAPTSPPQSPSPSAPSSAPESASSSAPASTPNTLRLAKAPFLPPLAEKDENEPPEPGTAQVEGEMSAGANNYIPINESVLERTVKGKDGDGEASGASRVSDEVRDELDGKEVREGLAAPLSDRTAHMGVDLPYSIQECEPFKEIIFSNIVQSMRVILEAMTAMGIPLARQENNRHRAMILEPLGPNEVDWFSPEIAEALRALRHDENVLVAFARIREYHLNDSAR</sequence>
<feature type="compositionally biased region" description="Low complexity" evidence="1">
    <location>
        <begin position="121"/>
        <end position="140"/>
    </location>
</feature>
<feature type="compositionally biased region" description="Pro residues" evidence="1">
    <location>
        <begin position="79"/>
        <end position="101"/>
    </location>
</feature>
<dbReference type="EMBL" id="JADGJD010000507">
    <property type="protein sequence ID" value="KAJ3050488.1"/>
    <property type="molecule type" value="Genomic_DNA"/>
</dbReference>
<proteinExistence type="predicted"/>
<feature type="compositionally biased region" description="Basic and acidic residues" evidence="1">
    <location>
        <begin position="206"/>
        <end position="221"/>
    </location>
</feature>
<dbReference type="Gene3D" id="1.10.400.10">
    <property type="entry name" value="GI Alpha 1, domain 2-like"/>
    <property type="match status" value="1"/>
</dbReference>
<feature type="region of interest" description="Disordered" evidence="1">
    <location>
        <begin position="191"/>
        <end position="226"/>
    </location>
</feature>
<accession>A0AAD5SI77</accession>
<dbReference type="AlphaFoldDB" id="A0AAD5SI77"/>
<comment type="caution">
    <text evidence="3">The sequence shown here is derived from an EMBL/GenBank/DDBJ whole genome shotgun (WGS) entry which is preliminary data.</text>
</comment>
<dbReference type="GO" id="GO:0007165">
    <property type="term" value="P:signal transduction"/>
    <property type="evidence" value="ECO:0007669"/>
    <property type="project" value="InterPro"/>
</dbReference>
<dbReference type="InterPro" id="IPR011025">
    <property type="entry name" value="GproteinA_insert"/>
</dbReference>